<keyword evidence="1" id="KW-0812">Transmembrane</keyword>
<comment type="caution">
    <text evidence="4">The sequence shown here is derived from an EMBL/GenBank/DDBJ whole genome shotgun (WGS) entry which is preliminary data.</text>
</comment>
<dbReference type="PANTHER" id="PTHR23028:SF53">
    <property type="entry name" value="ACYL_TRANSF_3 DOMAIN-CONTAINING PROTEIN"/>
    <property type="match status" value="1"/>
</dbReference>
<feature type="transmembrane region" description="Helical" evidence="1">
    <location>
        <begin position="595"/>
        <end position="617"/>
    </location>
</feature>
<dbReference type="InterPro" id="IPR050879">
    <property type="entry name" value="Acyltransferase_3"/>
</dbReference>
<evidence type="ECO:0000259" key="3">
    <source>
        <dbReference type="PROSITE" id="PS51857"/>
    </source>
</evidence>
<dbReference type="SMART" id="SM00357">
    <property type="entry name" value="CSP"/>
    <property type="match status" value="1"/>
</dbReference>
<evidence type="ECO:0000313" key="6">
    <source>
        <dbReference type="EMBL" id="CAL4759192.1"/>
    </source>
</evidence>
<dbReference type="GO" id="GO:0016747">
    <property type="term" value="F:acyltransferase activity, transferring groups other than amino-acyl groups"/>
    <property type="evidence" value="ECO:0007669"/>
    <property type="project" value="InterPro"/>
</dbReference>
<feature type="transmembrane region" description="Helical" evidence="1">
    <location>
        <begin position="306"/>
        <end position="325"/>
    </location>
</feature>
<feature type="transmembrane region" description="Helical" evidence="1">
    <location>
        <begin position="937"/>
        <end position="959"/>
    </location>
</feature>
<dbReference type="PRINTS" id="PR00050">
    <property type="entry name" value="COLDSHOCK"/>
</dbReference>
<feature type="transmembrane region" description="Helical" evidence="1">
    <location>
        <begin position="461"/>
        <end position="482"/>
    </location>
</feature>
<name>A0A9P1BFQ9_9DINO</name>
<dbReference type="CDD" id="cd04458">
    <property type="entry name" value="CSP_CDS"/>
    <property type="match status" value="1"/>
</dbReference>
<dbReference type="GO" id="GO:0000271">
    <property type="term" value="P:polysaccharide biosynthetic process"/>
    <property type="evidence" value="ECO:0007669"/>
    <property type="project" value="TreeGrafter"/>
</dbReference>
<feature type="transmembrane region" description="Helical" evidence="1">
    <location>
        <begin position="798"/>
        <end position="816"/>
    </location>
</feature>
<accession>A0A9P1BFQ9</accession>
<dbReference type="PANTHER" id="PTHR23028">
    <property type="entry name" value="ACETYLTRANSFERASE"/>
    <property type="match status" value="1"/>
</dbReference>
<reference evidence="5" key="2">
    <citation type="submission" date="2024-04" db="EMBL/GenBank/DDBJ databases">
        <authorList>
            <person name="Chen Y."/>
            <person name="Shah S."/>
            <person name="Dougan E. K."/>
            <person name="Thang M."/>
            <person name="Chan C."/>
        </authorList>
    </citation>
    <scope>NUCLEOTIDE SEQUENCE [LARGE SCALE GENOMIC DNA]</scope>
</reference>
<gene>
    <name evidence="4" type="ORF">C1SCF055_LOCUS470</name>
</gene>
<keyword evidence="1" id="KW-0472">Membrane</keyword>
<evidence type="ECO:0000313" key="7">
    <source>
        <dbReference type="Proteomes" id="UP001152797"/>
    </source>
</evidence>
<dbReference type="Pfam" id="PF00313">
    <property type="entry name" value="CSD"/>
    <property type="match status" value="1"/>
</dbReference>
<evidence type="ECO:0000313" key="5">
    <source>
        <dbReference type="EMBL" id="CAL1125255.1"/>
    </source>
</evidence>
<feature type="transmembrane region" description="Helical" evidence="1">
    <location>
        <begin position="894"/>
        <end position="917"/>
    </location>
</feature>
<dbReference type="InterPro" id="IPR002059">
    <property type="entry name" value="CSP_DNA-bd"/>
</dbReference>
<dbReference type="PROSITE" id="PS51857">
    <property type="entry name" value="CSD_2"/>
    <property type="match status" value="1"/>
</dbReference>
<evidence type="ECO:0000259" key="2">
    <source>
        <dbReference type="PROSITE" id="PS51184"/>
    </source>
</evidence>
<dbReference type="Gene3D" id="2.40.50.140">
    <property type="entry name" value="Nucleic acid-binding proteins"/>
    <property type="match status" value="1"/>
</dbReference>
<evidence type="ECO:0000313" key="4">
    <source>
        <dbReference type="EMBL" id="CAI3971880.1"/>
    </source>
</evidence>
<feature type="transmembrane region" description="Helical" evidence="1">
    <location>
        <begin position="764"/>
        <end position="786"/>
    </location>
</feature>
<dbReference type="EMBL" id="CAMXCT020000001">
    <property type="protein sequence ID" value="CAL1125255.1"/>
    <property type="molecule type" value="Genomic_DNA"/>
</dbReference>
<dbReference type="InterPro" id="IPR012340">
    <property type="entry name" value="NA-bd_OB-fold"/>
</dbReference>
<feature type="transmembrane region" description="Helical" evidence="1">
    <location>
        <begin position="836"/>
        <end position="854"/>
    </location>
</feature>
<keyword evidence="7" id="KW-1185">Reference proteome</keyword>
<feature type="domain" description="CSD" evidence="3">
    <location>
        <begin position="1035"/>
        <end position="1098"/>
    </location>
</feature>
<dbReference type="AlphaFoldDB" id="A0A9P1BFQ9"/>
<feature type="transmembrane region" description="Helical" evidence="1">
    <location>
        <begin position="637"/>
        <end position="655"/>
    </location>
</feature>
<dbReference type="Pfam" id="PF01757">
    <property type="entry name" value="Acyl_transf_3"/>
    <property type="match status" value="1"/>
</dbReference>
<feature type="transmembrane region" description="Helical" evidence="1">
    <location>
        <begin position="367"/>
        <end position="390"/>
    </location>
</feature>
<dbReference type="Gene3D" id="2.60.120.650">
    <property type="entry name" value="Cupin"/>
    <property type="match status" value="1"/>
</dbReference>
<reference evidence="4" key="1">
    <citation type="submission" date="2022-10" db="EMBL/GenBank/DDBJ databases">
        <authorList>
            <person name="Chen Y."/>
            <person name="Dougan E. K."/>
            <person name="Chan C."/>
            <person name="Rhodes N."/>
            <person name="Thang M."/>
        </authorList>
    </citation>
    <scope>NUCLEOTIDE SEQUENCE</scope>
</reference>
<organism evidence="4">
    <name type="scientific">Cladocopium goreaui</name>
    <dbReference type="NCBI Taxonomy" id="2562237"/>
    <lineage>
        <taxon>Eukaryota</taxon>
        <taxon>Sar</taxon>
        <taxon>Alveolata</taxon>
        <taxon>Dinophyceae</taxon>
        <taxon>Suessiales</taxon>
        <taxon>Symbiodiniaceae</taxon>
        <taxon>Cladocopium</taxon>
    </lineage>
</organism>
<dbReference type="GO" id="GO:0003676">
    <property type="term" value="F:nucleic acid binding"/>
    <property type="evidence" value="ECO:0007669"/>
    <property type="project" value="InterPro"/>
</dbReference>
<dbReference type="PROSITE" id="PS51184">
    <property type="entry name" value="JMJC"/>
    <property type="match status" value="1"/>
</dbReference>
<protein>
    <submittedName>
        <fullName evidence="6">Probable cold shock protein A</fullName>
    </submittedName>
</protein>
<sequence>MSTTLTPNQETFTNPLELPETNILEELFNRRPFKIKHNLNHNPLLTLPKLIELSKQLPEQQIECKLGRVDINLGSGKAPDNGLTPEETIQQIQDCQSWLLLKNVEVIEEYRELIDSCLDQIETASRGCASGMYLREGFIIVSSPGTVTPYHLDPENNFLLQIRGPKYVSMWDPTDRVVASEEAVEEMFTAGQRCLEYKEAYAAVGEQFELLPGEGLHFPIAAPHWVKNGPEISVSLSITFRTDYSARRESLHRLNHKLRKMGLRPSSFGVSPWRDAAKYSFVRGIRAPVATSTLSRGWLRDATFDLNLIVVVAIVALLSGVVTVIEPDLFAWVLFIDVWFLGYHHVASTFTRLAFDAESFRQHRFLVVQLPIIVLATTLALTMAVGYWVLPTVYLYWQWFHYTRQSYGIERCYRRKADPMAMIDDYATTRALYLLPLFGIFYRSYQTQPNFLGMDVKYMPVVPAVLALVGAVAIVAMAYCLFRQFQAWREGRLPLAHTMYVTTHHIIFLTGYVLIEDITTGWLVLNVWHNAQYILFVWWFNNNRFGNEVKPDKRFISTLCLSKNFVGYIIVCLIISTVAYSLMYRAAVPLTSATAVPVALVVLMVTNFHHYIVDGVIWKKRRTPAPQPSGIDALDGLRGIAILLVLFRHGIRPFYNPNSAALPIGDWDLMTPMTNGWMGVDLFFVLSGFLVTHHIMRRWGDRFRWGDVSQYFTKRVLRIVPAYFAFLFIVVAGLIPMYEIPQENLSRQTLHHVLFLQDYIPGRLVVAFWSLGVEEKFYFLIPFLMVPILRIRSTQTRLTAIAALLCVPITLRIITYLQHEGFASYAEFFWTLRSPFHLACDALLIGTFCALLYQHREEFPLLESAAFNRALFWSGMLWVGYLLCARPLTNSLDWFRATLLFPALAVGFGAILLSLALKPGRYSRVFCSPVLFFFSKISYSLYLVHMVFIDSVYHVATYIPGFESLPRGGQFLIYMPIYTGVSIAAALALHYLVEKPFLLLKDYDRRPVTTYRVEQRVDAVLNGQPAILLVTRAEMPQGTIKKLVTDKGFGFIEGEKNELFFHHSEVQGVTFEELREGQTVEFEVGQGPKGPRANSVRLVG</sequence>
<dbReference type="SUPFAM" id="SSF51197">
    <property type="entry name" value="Clavaminate synthase-like"/>
    <property type="match status" value="1"/>
</dbReference>
<feature type="transmembrane region" description="Helical" evidence="1">
    <location>
        <begin position="494"/>
        <end position="515"/>
    </location>
</feature>
<dbReference type="EMBL" id="CAMXCT030000001">
    <property type="protein sequence ID" value="CAL4759192.1"/>
    <property type="molecule type" value="Genomic_DNA"/>
</dbReference>
<proteinExistence type="predicted"/>
<dbReference type="InterPro" id="IPR003347">
    <property type="entry name" value="JmjC_dom"/>
</dbReference>
<dbReference type="SUPFAM" id="SSF50249">
    <property type="entry name" value="Nucleic acid-binding proteins"/>
    <property type="match status" value="1"/>
</dbReference>
<dbReference type="Proteomes" id="UP001152797">
    <property type="component" value="Unassembled WGS sequence"/>
</dbReference>
<dbReference type="InterPro" id="IPR011129">
    <property type="entry name" value="CSD"/>
</dbReference>
<feature type="transmembrane region" description="Helical" evidence="1">
    <location>
        <begin position="561"/>
        <end position="583"/>
    </location>
</feature>
<feature type="transmembrane region" description="Helical" evidence="1">
    <location>
        <begin position="675"/>
        <end position="695"/>
    </location>
</feature>
<feature type="transmembrane region" description="Helical" evidence="1">
    <location>
        <begin position="331"/>
        <end position="355"/>
    </location>
</feature>
<feature type="transmembrane region" description="Helical" evidence="1">
    <location>
        <begin position="521"/>
        <end position="540"/>
    </location>
</feature>
<feature type="transmembrane region" description="Helical" evidence="1">
    <location>
        <begin position="716"/>
        <end position="738"/>
    </location>
</feature>
<evidence type="ECO:0000256" key="1">
    <source>
        <dbReference type="SAM" id="Phobius"/>
    </source>
</evidence>
<dbReference type="InterPro" id="IPR002656">
    <property type="entry name" value="Acyl_transf_3_dom"/>
</dbReference>
<dbReference type="GO" id="GO:0016020">
    <property type="term" value="C:membrane"/>
    <property type="evidence" value="ECO:0007669"/>
    <property type="project" value="TreeGrafter"/>
</dbReference>
<keyword evidence="1" id="KW-1133">Transmembrane helix</keyword>
<dbReference type="OrthoDB" id="92766at2759"/>
<feature type="transmembrane region" description="Helical" evidence="1">
    <location>
        <begin position="866"/>
        <end position="888"/>
    </location>
</feature>
<dbReference type="EMBL" id="CAMXCT010000001">
    <property type="protein sequence ID" value="CAI3971880.1"/>
    <property type="molecule type" value="Genomic_DNA"/>
</dbReference>
<feature type="transmembrane region" description="Helical" evidence="1">
    <location>
        <begin position="971"/>
        <end position="993"/>
    </location>
</feature>
<feature type="domain" description="JmjC" evidence="2">
    <location>
        <begin position="96"/>
        <end position="257"/>
    </location>
</feature>